<keyword evidence="2" id="KW-1185">Reference proteome</keyword>
<dbReference type="Proteomes" id="UP001634394">
    <property type="component" value="Unassembled WGS sequence"/>
</dbReference>
<proteinExistence type="predicted"/>
<dbReference type="EMBL" id="JBJQND010000018">
    <property type="protein sequence ID" value="KAL3836771.1"/>
    <property type="molecule type" value="Genomic_DNA"/>
</dbReference>
<comment type="caution">
    <text evidence="1">The sequence shown here is derived from an EMBL/GenBank/DDBJ whole genome shotgun (WGS) entry which is preliminary data.</text>
</comment>
<reference evidence="1 2" key="1">
    <citation type="submission" date="2024-11" db="EMBL/GenBank/DDBJ databases">
        <title>Chromosome-level genome assembly of the freshwater bivalve Anodonta woodiana.</title>
        <authorList>
            <person name="Chen X."/>
        </authorList>
    </citation>
    <scope>NUCLEOTIDE SEQUENCE [LARGE SCALE GENOMIC DNA]</scope>
    <source>
        <strain evidence="1">MN2024</strain>
        <tissue evidence="1">Gills</tissue>
    </source>
</reference>
<evidence type="ECO:0000313" key="2">
    <source>
        <dbReference type="Proteomes" id="UP001634394"/>
    </source>
</evidence>
<gene>
    <name evidence="1" type="ORF">ACJMK2_022188</name>
</gene>
<dbReference type="AlphaFoldDB" id="A0ABD3TJL3"/>
<name>A0ABD3TJL3_SINWO</name>
<evidence type="ECO:0000313" key="1">
    <source>
        <dbReference type="EMBL" id="KAL3836771.1"/>
    </source>
</evidence>
<sequence length="100" mass="11261">MAAITYDENYPEIVDQTYTDVSLQSQYGTSDETKAPTQVIYRKGQVHMETQTYSSPDFKSSAVLNRQYRTRTQRDTNLSSNVNVKVVDNLVDADSGDDPS</sequence>
<protein>
    <submittedName>
        <fullName evidence="1">Uncharacterized protein</fullName>
    </submittedName>
</protein>
<organism evidence="1 2">
    <name type="scientific">Sinanodonta woodiana</name>
    <name type="common">Chinese pond mussel</name>
    <name type="synonym">Anodonta woodiana</name>
    <dbReference type="NCBI Taxonomy" id="1069815"/>
    <lineage>
        <taxon>Eukaryota</taxon>
        <taxon>Metazoa</taxon>
        <taxon>Spiralia</taxon>
        <taxon>Lophotrochozoa</taxon>
        <taxon>Mollusca</taxon>
        <taxon>Bivalvia</taxon>
        <taxon>Autobranchia</taxon>
        <taxon>Heteroconchia</taxon>
        <taxon>Palaeoheterodonta</taxon>
        <taxon>Unionida</taxon>
        <taxon>Unionoidea</taxon>
        <taxon>Unionidae</taxon>
        <taxon>Unioninae</taxon>
        <taxon>Sinanodonta</taxon>
    </lineage>
</organism>
<accession>A0ABD3TJL3</accession>